<keyword evidence="3" id="KW-0813">Transport</keyword>
<dbReference type="SUPFAM" id="SSF161111">
    <property type="entry name" value="Cation efflux protein transmembrane domain-like"/>
    <property type="match status" value="1"/>
</dbReference>
<dbReference type="GO" id="GO:0005384">
    <property type="term" value="F:manganese ion transmembrane transporter activity"/>
    <property type="evidence" value="ECO:0007669"/>
    <property type="project" value="TreeGrafter"/>
</dbReference>
<evidence type="ECO:0000313" key="11">
    <source>
        <dbReference type="EMBL" id="KAA3485919.1"/>
    </source>
</evidence>
<keyword evidence="7 8" id="KW-0472">Membrane</keyword>
<proteinExistence type="predicted"/>
<comment type="function">
    <text evidence="1">Involved in sequestration of excess metal in the cytoplasm into vacuoles to maintain metal homeostasis.</text>
</comment>
<dbReference type="Pfam" id="PF01545">
    <property type="entry name" value="Cation_efflux"/>
    <property type="match status" value="1"/>
</dbReference>
<keyword evidence="6 8" id="KW-1133">Transmembrane helix</keyword>
<dbReference type="AlphaFoldDB" id="A0A5B6WVF9"/>
<dbReference type="InterPro" id="IPR036837">
    <property type="entry name" value="Cation_efflux_CTD_sf"/>
</dbReference>
<dbReference type="InterPro" id="IPR002524">
    <property type="entry name" value="Cation_efflux"/>
</dbReference>
<dbReference type="GO" id="GO:0005774">
    <property type="term" value="C:vacuolar membrane"/>
    <property type="evidence" value="ECO:0007669"/>
    <property type="project" value="UniProtKB-SubCell"/>
</dbReference>
<feature type="domain" description="Cation efflux protein transmembrane" evidence="9">
    <location>
        <begin position="114"/>
        <end position="307"/>
    </location>
</feature>
<dbReference type="SUPFAM" id="SSF160240">
    <property type="entry name" value="Cation efflux protein cytoplasmic domain-like"/>
    <property type="match status" value="1"/>
</dbReference>
<dbReference type="NCBIfam" id="TIGR01297">
    <property type="entry name" value="CDF"/>
    <property type="match status" value="1"/>
</dbReference>
<evidence type="ECO:0000259" key="10">
    <source>
        <dbReference type="Pfam" id="PF16916"/>
    </source>
</evidence>
<feature type="transmembrane region" description="Helical" evidence="8">
    <location>
        <begin position="138"/>
        <end position="159"/>
    </location>
</feature>
<dbReference type="PANTHER" id="PTHR43840">
    <property type="entry name" value="MITOCHONDRIAL METAL TRANSPORTER 1-RELATED"/>
    <property type="match status" value="1"/>
</dbReference>
<reference evidence="12" key="1">
    <citation type="journal article" date="2019" name="Plant Biotechnol. J.">
        <title>Genome sequencing of the Australian wild diploid species Gossypium australe highlights disease resistance and delayed gland morphogenesis.</title>
        <authorList>
            <person name="Cai Y."/>
            <person name="Cai X."/>
            <person name="Wang Q."/>
            <person name="Wang P."/>
            <person name="Zhang Y."/>
            <person name="Cai C."/>
            <person name="Xu Y."/>
            <person name="Wang K."/>
            <person name="Zhou Z."/>
            <person name="Wang C."/>
            <person name="Geng S."/>
            <person name="Li B."/>
            <person name="Dong Q."/>
            <person name="Hou Y."/>
            <person name="Wang H."/>
            <person name="Ai P."/>
            <person name="Liu Z."/>
            <person name="Yi F."/>
            <person name="Sun M."/>
            <person name="An G."/>
            <person name="Cheng J."/>
            <person name="Zhang Y."/>
            <person name="Shi Q."/>
            <person name="Xie Y."/>
            <person name="Shi X."/>
            <person name="Chang Y."/>
            <person name="Huang F."/>
            <person name="Chen Y."/>
            <person name="Hong S."/>
            <person name="Mi L."/>
            <person name="Sun Q."/>
            <person name="Zhang L."/>
            <person name="Zhou B."/>
            <person name="Peng R."/>
            <person name="Zhang X."/>
            <person name="Liu F."/>
        </authorList>
    </citation>
    <scope>NUCLEOTIDE SEQUENCE [LARGE SCALE GENOMIC DNA]</scope>
    <source>
        <strain evidence="12">cv. PA1801</strain>
    </source>
</reference>
<dbReference type="InterPro" id="IPR058533">
    <property type="entry name" value="Cation_efflux_TM"/>
</dbReference>
<comment type="subcellular location">
    <subcellularLocation>
        <location evidence="2">Vacuole membrane</location>
        <topology evidence="2">Multi-pass membrane protein</topology>
    </subcellularLocation>
</comment>
<evidence type="ECO:0000256" key="7">
    <source>
        <dbReference type="ARBA" id="ARBA00023136"/>
    </source>
</evidence>
<feature type="domain" description="Cation efflux protein cytoplasmic" evidence="10">
    <location>
        <begin position="312"/>
        <end position="386"/>
    </location>
</feature>
<gene>
    <name evidence="11" type="ORF">EPI10_029886</name>
</gene>
<dbReference type="Gene3D" id="1.20.1510.10">
    <property type="entry name" value="Cation efflux protein transmembrane domain"/>
    <property type="match status" value="1"/>
</dbReference>
<evidence type="ECO:0000256" key="2">
    <source>
        <dbReference type="ARBA" id="ARBA00004128"/>
    </source>
</evidence>
<dbReference type="InterPro" id="IPR027469">
    <property type="entry name" value="Cation_efflux_TMD_sf"/>
</dbReference>
<evidence type="ECO:0000256" key="1">
    <source>
        <dbReference type="ARBA" id="ARBA00003168"/>
    </source>
</evidence>
<name>A0A5B6WVF9_9ROSI</name>
<dbReference type="InterPro" id="IPR050291">
    <property type="entry name" value="CDF_Transporter"/>
</dbReference>
<dbReference type="FunFam" id="3.30.70.1350:FF:000005">
    <property type="entry name" value="Metal tolerance protein 4"/>
    <property type="match status" value="1"/>
</dbReference>
<feature type="transmembrane region" description="Helical" evidence="8">
    <location>
        <begin position="180"/>
        <end position="199"/>
    </location>
</feature>
<evidence type="ECO:0000259" key="9">
    <source>
        <dbReference type="Pfam" id="PF01545"/>
    </source>
</evidence>
<organism evidence="11 12">
    <name type="scientific">Gossypium australe</name>
    <dbReference type="NCBI Taxonomy" id="47621"/>
    <lineage>
        <taxon>Eukaryota</taxon>
        <taxon>Viridiplantae</taxon>
        <taxon>Streptophyta</taxon>
        <taxon>Embryophyta</taxon>
        <taxon>Tracheophyta</taxon>
        <taxon>Spermatophyta</taxon>
        <taxon>Magnoliopsida</taxon>
        <taxon>eudicotyledons</taxon>
        <taxon>Gunneridae</taxon>
        <taxon>Pentapetalae</taxon>
        <taxon>rosids</taxon>
        <taxon>malvids</taxon>
        <taxon>Malvales</taxon>
        <taxon>Malvaceae</taxon>
        <taxon>Malvoideae</taxon>
        <taxon>Gossypium</taxon>
    </lineage>
</organism>
<sequence length="406" mass="45874">MEGGDSNSGVKTALLSSGENRKRVRFVRRNSVNSLRNDFMLRLPDKVRTGLDAESPFDIDVSRTKGLTQGEKEYYKTQFETLKSFEEVDAIGQSENSDDEYEDEERIQHERAMKISNYANIVLLAFKLYATIKSGSIAIAASTLDSLLDLMAGGILWFTHLSMKNTNIYKYPIGKLRIQPVGIIIFAAVMATLGFQVFIQAVEQLIANESTEKMSADKLIWLYTIMLCATFVKLALWIYCKSSTNKIVRAYAKDHYFDVITNVVGLLAAVLGDKFYWWLDPAGAIALAIYTITNWSGTVMENAVSLVGQSAPPEFLQKLTYLVIRHPQVKRVDTVRAYTFGVLYFVEVDIELPEDLPLKEAHTIGETLQIKIEKLTEVERAFVHLDFECEHKPEHSVLSRLPNSKD</sequence>
<keyword evidence="12" id="KW-1185">Reference proteome</keyword>
<feature type="transmembrane region" description="Helical" evidence="8">
    <location>
        <begin position="219"/>
        <end position="239"/>
    </location>
</feature>
<dbReference type="Pfam" id="PF16916">
    <property type="entry name" value="ZT_dimer"/>
    <property type="match status" value="1"/>
</dbReference>
<dbReference type="OrthoDB" id="78296at2759"/>
<keyword evidence="5 8" id="KW-0812">Transmembrane</keyword>
<evidence type="ECO:0000256" key="4">
    <source>
        <dbReference type="ARBA" id="ARBA00022554"/>
    </source>
</evidence>
<dbReference type="Proteomes" id="UP000325315">
    <property type="component" value="Unassembled WGS sequence"/>
</dbReference>
<keyword evidence="4" id="KW-0926">Vacuole</keyword>
<evidence type="ECO:0000313" key="12">
    <source>
        <dbReference type="Proteomes" id="UP000325315"/>
    </source>
</evidence>
<protein>
    <submittedName>
        <fullName evidence="11">Metal tolerance protein 4-like</fullName>
    </submittedName>
</protein>
<feature type="transmembrane region" description="Helical" evidence="8">
    <location>
        <begin position="115"/>
        <end position="132"/>
    </location>
</feature>
<evidence type="ECO:0000256" key="5">
    <source>
        <dbReference type="ARBA" id="ARBA00022692"/>
    </source>
</evidence>
<evidence type="ECO:0000256" key="6">
    <source>
        <dbReference type="ARBA" id="ARBA00022989"/>
    </source>
</evidence>
<accession>A0A5B6WVF9</accession>
<evidence type="ECO:0000256" key="8">
    <source>
        <dbReference type="SAM" id="Phobius"/>
    </source>
</evidence>
<dbReference type="InterPro" id="IPR027470">
    <property type="entry name" value="Cation_efflux_CTD"/>
</dbReference>
<dbReference type="FunFam" id="1.20.1510.10:FF:000015">
    <property type="entry name" value="Metal tolerance protein 4"/>
    <property type="match status" value="1"/>
</dbReference>
<dbReference type="Gene3D" id="3.30.70.1350">
    <property type="entry name" value="Cation efflux protein, cytoplasmic domain"/>
    <property type="match status" value="1"/>
</dbReference>
<dbReference type="PANTHER" id="PTHR43840:SF13">
    <property type="entry name" value="CATION EFFLUX PROTEIN CYTOPLASMIC DOMAIN-CONTAINING PROTEIN"/>
    <property type="match status" value="1"/>
</dbReference>
<dbReference type="EMBL" id="SMMG02000001">
    <property type="protein sequence ID" value="KAA3485919.1"/>
    <property type="molecule type" value="Genomic_DNA"/>
</dbReference>
<evidence type="ECO:0000256" key="3">
    <source>
        <dbReference type="ARBA" id="ARBA00022448"/>
    </source>
</evidence>
<comment type="caution">
    <text evidence="11">The sequence shown here is derived from an EMBL/GenBank/DDBJ whole genome shotgun (WGS) entry which is preliminary data.</text>
</comment>